<dbReference type="SUPFAM" id="SSF51197">
    <property type="entry name" value="Clavaminate synthase-like"/>
    <property type="match status" value="1"/>
</dbReference>
<sequence>MKFFLNNVEHRLAGLGSQSSYIFPPDARPGNLTTALSRDNIPVIDLDGVEGSDQTYIIQKILKASQEFGFFRLSWHIRKFVE</sequence>
<protein>
    <recommendedName>
        <fullName evidence="3">Non-haem dioxygenase N-terminal domain-containing protein</fullName>
    </recommendedName>
</protein>
<proteinExistence type="predicted"/>
<evidence type="ECO:0000313" key="2">
    <source>
        <dbReference type="Proteomes" id="UP000290289"/>
    </source>
</evidence>
<dbReference type="Gene3D" id="2.60.120.330">
    <property type="entry name" value="B-lactam Antibiotic, Isopenicillin N Synthase, Chain"/>
    <property type="match status" value="1"/>
</dbReference>
<gene>
    <name evidence="1" type="ORF">DVH24_021752</name>
</gene>
<accession>A0A498IT89</accession>
<dbReference type="AlphaFoldDB" id="A0A498IT89"/>
<name>A0A498IT89_MALDO</name>
<organism evidence="1 2">
    <name type="scientific">Malus domestica</name>
    <name type="common">Apple</name>
    <name type="synonym">Pyrus malus</name>
    <dbReference type="NCBI Taxonomy" id="3750"/>
    <lineage>
        <taxon>Eukaryota</taxon>
        <taxon>Viridiplantae</taxon>
        <taxon>Streptophyta</taxon>
        <taxon>Embryophyta</taxon>
        <taxon>Tracheophyta</taxon>
        <taxon>Spermatophyta</taxon>
        <taxon>Magnoliopsida</taxon>
        <taxon>eudicotyledons</taxon>
        <taxon>Gunneridae</taxon>
        <taxon>Pentapetalae</taxon>
        <taxon>rosids</taxon>
        <taxon>fabids</taxon>
        <taxon>Rosales</taxon>
        <taxon>Rosaceae</taxon>
        <taxon>Amygdaloideae</taxon>
        <taxon>Maleae</taxon>
        <taxon>Malus</taxon>
    </lineage>
</organism>
<evidence type="ECO:0008006" key="3">
    <source>
        <dbReference type="Google" id="ProtNLM"/>
    </source>
</evidence>
<dbReference type="Proteomes" id="UP000290289">
    <property type="component" value="Chromosome 10"/>
</dbReference>
<comment type="caution">
    <text evidence="1">The sequence shown here is derived from an EMBL/GenBank/DDBJ whole genome shotgun (WGS) entry which is preliminary data.</text>
</comment>
<dbReference type="InterPro" id="IPR027443">
    <property type="entry name" value="IPNS-like_sf"/>
</dbReference>
<keyword evidence="2" id="KW-1185">Reference proteome</keyword>
<evidence type="ECO:0000313" key="1">
    <source>
        <dbReference type="EMBL" id="RXH86479.1"/>
    </source>
</evidence>
<reference evidence="1 2" key="1">
    <citation type="submission" date="2018-10" db="EMBL/GenBank/DDBJ databases">
        <title>A high-quality apple genome assembly.</title>
        <authorList>
            <person name="Hu J."/>
        </authorList>
    </citation>
    <scope>NUCLEOTIDE SEQUENCE [LARGE SCALE GENOMIC DNA]</scope>
    <source>
        <strain evidence="2">cv. HFTH1</strain>
        <tissue evidence="1">Young leaf</tissue>
    </source>
</reference>
<dbReference type="EMBL" id="RDQH01000336">
    <property type="protein sequence ID" value="RXH86479.1"/>
    <property type="molecule type" value="Genomic_DNA"/>
</dbReference>